<dbReference type="Gene3D" id="3.30.300.30">
    <property type="match status" value="1"/>
</dbReference>
<feature type="domain" description="AMP-dependent synthetase/ligase" evidence="1">
    <location>
        <begin position="11"/>
        <end position="373"/>
    </location>
</feature>
<dbReference type="PANTHER" id="PTHR43767">
    <property type="entry name" value="LONG-CHAIN-FATTY-ACID--COA LIGASE"/>
    <property type="match status" value="1"/>
</dbReference>
<dbReference type="CDD" id="cd17631">
    <property type="entry name" value="FACL_FadD13-like"/>
    <property type="match status" value="1"/>
</dbReference>
<organism evidence="3 4">
    <name type="scientific">Salinisphaera aquimarina</name>
    <dbReference type="NCBI Taxonomy" id="2094031"/>
    <lineage>
        <taxon>Bacteria</taxon>
        <taxon>Pseudomonadati</taxon>
        <taxon>Pseudomonadota</taxon>
        <taxon>Gammaproteobacteria</taxon>
        <taxon>Salinisphaerales</taxon>
        <taxon>Salinisphaeraceae</taxon>
        <taxon>Salinisphaera</taxon>
    </lineage>
</organism>
<proteinExistence type="predicted"/>
<dbReference type="PROSITE" id="PS00455">
    <property type="entry name" value="AMP_BINDING"/>
    <property type="match status" value="1"/>
</dbReference>
<name>A0ABV7EPQ3_9GAMM</name>
<dbReference type="InterPro" id="IPR025110">
    <property type="entry name" value="AMP-bd_C"/>
</dbReference>
<dbReference type="GO" id="GO:0004467">
    <property type="term" value="F:long-chain fatty acid-CoA ligase activity"/>
    <property type="evidence" value="ECO:0007669"/>
    <property type="project" value="UniProtKB-EC"/>
</dbReference>
<dbReference type="InterPro" id="IPR045851">
    <property type="entry name" value="AMP-bd_C_sf"/>
</dbReference>
<evidence type="ECO:0000313" key="4">
    <source>
        <dbReference type="Proteomes" id="UP001595462"/>
    </source>
</evidence>
<protein>
    <submittedName>
        <fullName evidence="3">Long-chain-fatty-acid--CoA ligase</fullName>
        <ecNumber evidence="3">6.2.1.3</ecNumber>
    </submittedName>
</protein>
<keyword evidence="4" id="KW-1185">Reference proteome</keyword>
<dbReference type="EC" id="6.2.1.3" evidence="3"/>
<dbReference type="NCBIfam" id="NF004837">
    <property type="entry name" value="PRK06187.1"/>
    <property type="match status" value="1"/>
</dbReference>
<dbReference type="Proteomes" id="UP001595462">
    <property type="component" value="Unassembled WGS sequence"/>
</dbReference>
<sequence length="517" mass="56782">MYLTQPLHKGQRERPDAEAVVFADRRHSFAELTDRVARLAGVLHELGMGTGDRVGILALNSDRYIEFIFAALWGGGVFNTVNIRWSAREAVYSLDDCGTRILFVDDAFLSMMEPIREQSDAVQTIVYIGENDCPEGALDYRELMAAATPIEDALRRDDDLAAILYTGGTTGAPKGVMLSHANLYSCSLGAILPDCRRDRVVALHSAPFFHVAGIGLILQVALRQGAQIVLPGFDPLAVLEGIAGEQVGETFLVPTMLRAVLNHPRFAEFDLSSLHTLLYGASPIDNSLLRLAIDKLPKAEFLQLYGMTELSPVVAFLPTWCHTDPAYADKLSAAGIPSHMAEIRVVDPLDEEVDHGEVGEITVRGPMVMQGYWNKPEQTAEALRGGWMHTGDAGYLDADGYVFLVDRLKDMVVTGGENVYSVEVEDALLRMPAIAQCAVIGVPDETWGERVHAVVVLKEGESADEQAIVAHCKEWIANYKCPRSFEFVDELPLSGAGKILKYKLKEAYWAEHGRRIG</sequence>
<dbReference type="Pfam" id="PF13193">
    <property type="entry name" value="AMP-binding_C"/>
    <property type="match status" value="1"/>
</dbReference>
<dbReference type="Gene3D" id="3.40.50.12780">
    <property type="entry name" value="N-terminal domain of ligase-like"/>
    <property type="match status" value="1"/>
</dbReference>
<feature type="domain" description="AMP-binding enzyme C-terminal" evidence="2">
    <location>
        <begin position="423"/>
        <end position="498"/>
    </location>
</feature>
<dbReference type="InterPro" id="IPR042099">
    <property type="entry name" value="ANL_N_sf"/>
</dbReference>
<keyword evidence="3" id="KW-0436">Ligase</keyword>
<dbReference type="PANTHER" id="PTHR43767:SF1">
    <property type="entry name" value="NONRIBOSOMAL PEPTIDE SYNTHASE PES1 (EUROFUNG)-RELATED"/>
    <property type="match status" value="1"/>
</dbReference>
<dbReference type="InterPro" id="IPR050237">
    <property type="entry name" value="ATP-dep_AMP-bd_enzyme"/>
</dbReference>
<dbReference type="EMBL" id="JBHRSS010000003">
    <property type="protein sequence ID" value="MFC3103350.1"/>
    <property type="molecule type" value="Genomic_DNA"/>
</dbReference>
<dbReference type="SUPFAM" id="SSF56801">
    <property type="entry name" value="Acetyl-CoA synthetase-like"/>
    <property type="match status" value="1"/>
</dbReference>
<gene>
    <name evidence="3" type="ORF">ACFOSU_05525</name>
</gene>
<comment type="caution">
    <text evidence="3">The sequence shown here is derived from an EMBL/GenBank/DDBJ whole genome shotgun (WGS) entry which is preliminary data.</text>
</comment>
<evidence type="ECO:0000259" key="2">
    <source>
        <dbReference type="Pfam" id="PF13193"/>
    </source>
</evidence>
<evidence type="ECO:0000259" key="1">
    <source>
        <dbReference type="Pfam" id="PF00501"/>
    </source>
</evidence>
<dbReference type="Pfam" id="PF00501">
    <property type="entry name" value="AMP-binding"/>
    <property type="match status" value="1"/>
</dbReference>
<reference evidence="4" key="1">
    <citation type="journal article" date="2019" name="Int. J. Syst. Evol. Microbiol.">
        <title>The Global Catalogue of Microorganisms (GCM) 10K type strain sequencing project: providing services to taxonomists for standard genome sequencing and annotation.</title>
        <authorList>
            <consortium name="The Broad Institute Genomics Platform"/>
            <consortium name="The Broad Institute Genome Sequencing Center for Infectious Disease"/>
            <person name="Wu L."/>
            <person name="Ma J."/>
        </authorList>
    </citation>
    <scope>NUCLEOTIDE SEQUENCE [LARGE SCALE GENOMIC DNA]</scope>
    <source>
        <strain evidence="4">KCTC 52640</strain>
    </source>
</reference>
<accession>A0ABV7EPQ3</accession>
<dbReference type="RefSeq" id="WP_380687296.1">
    <property type="nucleotide sequence ID" value="NZ_JBHRSS010000003.1"/>
</dbReference>
<evidence type="ECO:0000313" key="3">
    <source>
        <dbReference type="EMBL" id="MFC3103350.1"/>
    </source>
</evidence>
<dbReference type="InterPro" id="IPR020845">
    <property type="entry name" value="AMP-binding_CS"/>
</dbReference>
<dbReference type="InterPro" id="IPR000873">
    <property type="entry name" value="AMP-dep_synth/lig_dom"/>
</dbReference>